<feature type="chain" id="PRO_5028409996" evidence="1">
    <location>
        <begin position="24"/>
        <end position="141"/>
    </location>
</feature>
<dbReference type="OrthoDB" id="8191449at2759"/>
<organism evidence="3">
    <name type="scientific">Thrips palmi</name>
    <name type="common">Melon thrips</name>
    <dbReference type="NCBI Taxonomy" id="161013"/>
    <lineage>
        <taxon>Eukaryota</taxon>
        <taxon>Metazoa</taxon>
        <taxon>Ecdysozoa</taxon>
        <taxon>Arthropoda</taxon>
        <taxon>Hexapoda</taxon>
        <taxon>Insecta</taxon>
        <taxon>Pterygota</taxon>
        <taxon>Neoptera</taxon>
        <taxon>Paraneoptera</taxon>
        <taxon>Thysanoptera</taxon>
        <taxon>Terebrantia</taxon>
        <taxon>Thripoidea</taxon>
        <taxon>Thripidae</taxon>
        <taxon>Thrips</taxon>
    </lineage>
</organism>
<keyword evidence="1" id="KW-0732">Signal</keyword>
<dbReference type="KEGG" id="tpal:117652833"/>
<reference evidence="3" key="1">
    <citation type="submission" date="2025-08" db="UniProtKB">
        <authorList>
            <consortium name="RefSeq"/>
        </authorList>
    </citation>
    <scope>IDENTIFICATION</scope>
    <source>
        <tissue evidence="3">Total insect</tissue>
    </source>
</reference>
<dbReference type="InParanoid" id="A0A6P9A8M8"/>
<accession>A0A6P9A8M8</accession>
<dbReference type="Proteomes" id="UP000515158">
    <property type="component" value="Unplaced"/>
</dbReference>
<feature type="signal peptide" evidence="1">
    <location>
        <begin position="1"/>
        <end position="23"/>
    </location>
</feature>
<keyword evidence="2" id="KW-1185">Reference proteome</keyword>
<gene>
    <name evidence="3" type="primary">LOC117652833</name>
</gene>
<dbReference type="RefSeq" id="XP_034253880.1">
    <property type="nucleotide sequence ID" value="XM_034397989.1"/>
</dbReference>
<evidence type="ECO:0000313" key="3">
    <source>
        <dbReference type="RefSeq" id="XP_034253880.1"/>
    </source>
</evidence>
<evidence type="ECO:0000256" key="1">
    <source>
        <dbReference type="SAM" id="SignalP"/>
    </source>
</evidence>
<dbReference type="GeneID" id="117652833"/>
<sequence>MRLFARAFLCMCLPVNLLRHRAAQSAFAMALDIARWDTVSGWRDHFLMMALGDLCFVYEEIVTDIIRVIAEATQAPTKCPIADGTYRGGNAPARISPLRHFPSLPYGRYRVYTLYLFPKPLKGPKVRGCMRIIADVVTQNE</sequence>
<name>A0A6P9A8M8_THRPL</name>
<protein>
    <submittedName>
        <fullName evidence="3">Uncharacterized protein LOC117652833</fullName>
    </submittedName>
</protein>
<evidence type="ECO:0000313" key="2">
    <source>
        <dbReference type="Proteomes" id="UP000515158"/>
    </source>
</evidence>
<dbReference type="AlphaFoldDB" id="A0A6P9A8M8"/>
<proteinExistence type="predicted"/>